<keyword evidence="4" id="KW-1185">Reference proteome</keyword>
<protein>
    <submittedName>
        <fullName evidence="2">Uncharacterized protein</fullName>
    </submittedName>
</protein>
<geneLocation type="plasmid" evidence="3 4">
    <name>unnamed</name>
</geneLocation>
<sequence length="67" mass="7365">MPATLELLKELPTESLTDGVTDANDMRRTAVSKNTPEHAPRRAIVHVRQSADDQVINNRVDRAGSKA</sequence>
<dbReference type="Proteomes" id="UP000625079">
    <property type="component" value="Unassembled WGS sequence"/>
</dbReference>
<evidence type="ECO:0000313" key="5">
    <source>
        <dbReference type="Proteomes" id="UP000625079"/>
    </source>
</evidence>
<organism evidence="2 5">
    <name type="scientific">Bradyrhizobium guangdongense</name>
    <dbReference type="NCBI Taxonomy" id="1325090"/>
    <lineage>
        <taxon>Bacteria</taxon>
        <taxon>Pseudomonadati</taxon>
        <taxon>Pseudomonadota</taxon>
        <taxon>Alphaproteobacteria</taxon>
        <taxon>Hyphomicrobiales</taxon>
        <taxon>Nitrobacteraceae</taxon>
        <taxon>Bradyrhizobium</taxon>
    </lineage>
</organism>
<reference evidence="2" key="1">
    <citation type="journal article" date="2014" name="Int. J. Syst. Evol. Microbiol.">
        <title>Complete genome sequence of Corynebacterium casei LMG S-19264T (=DSM 44701T), isolated from a smear-ripened cheese.</title>
        <authorList>
            <consortium name="US DOE Joint Genome Institute (JGI-PGF)"/>
            <person name="Walter F."/>
            <person name="Albersmeier A."/>
            <person name="Kalinowski J."/>
            <person name="Ruckert C."/>
        </authorList>
    </citation>
    <scope>NUCLEOTIDE SEQUENCE</scope>
    <source>
        <strain evidence="2">CGMCC 1.15034</strain>
    </source>
</reference>
<accession>A0A410VHZ1</accession>
<reference evidence="2" key="3">
    <citation type="submission" date="2022-12" db="EMBL/GenBank/DDBJ databases">
        <authorList>
            <person name="Sun Q."/>
            <person name="Zhou Y."/>
        </authorList>
    </citation>
    <scope>NUCLEOTIDE SEQUENCE</scope>
    <source>
        <strain evidence="2">CGMCC 1.15034</strain>
    </source>
</reference>
<feature type="region of interest" description="Disordered" evidence="1">
    <location>
        <begin position="17"/>
        <end position="40"/>
    </location>
</feature>
<evidence type="ECO:0000313" key="2">
    <source>
        <dbReference type="EMBL" id="GGI34187.1"/>
    </source>
</evidence>
<reference evidence="3 4" key="2">
    <citation type="submission" date="2018-06" db="EMBL/GenBank/DDBJ databases">
        <title>Comparative genomics of rhizobia nodulating Arachis hypogaea in China.</title>
        <authorList>
            <person name="Li Y."/>
        </authorList>
    </citation>
    <scope>NUCLEOTIDE SEQUENCE [LARGE SCALE GENOMIC DNA]</scope>
    <source>
        <strain evidence="3 4">CCBAU 51658</strain>
        <plasmid evidence="3 4">unnamed</plasmid>
    </source>
</reference>
<gene>
    <name evidence="2" type="ORF">GCM10010987_78150</name>
    <name evidence="3" type="ORF">XH86_38080</name>
</gene>
<dbReference type="AlphaFoldDB" id="A0A410VHZ1"/>
<evidence type="ECO:0000313" key="3">
    <source>
        <dbReference type="EMBL" id="QOZ64492.1"/>
    </source>
</evidence>
<keyword evidence="3" id="KW-0614">Plasmid</keyword>
<dbReference type="EMBL" id="BMHC01000040">
    <property type="protein sequence ID" value="GGI34187.1"/>
    <property type="molecule type" value="Genomic_DNA"/>
</dbReference>
<dbReference type="Proteomes" id="UP000593880">
    <property type="component" value="Plasmid unnamed"/>
</dbReference>
<dbReference type="EMBL" id="CP030058">
    <property type="protein sequence ID" value="QOZ64492.1"/>
    <property type="molecule type" value="Genomic_DNA"/>
</dbReference>
<evidence type="ECO:0000313" key="4">
    <source>
        <dbReference type="Proteomes" id="UP000593880"/>
    </source>
</evidence>
<evidence type="ECO:0000256" key="1">
    <source>
        <dbReference type="SAM" id="MobiDB-lite"/>
    </source>
</evidence>
<name>A0A410VHZ1_9BRAD</name>
<proteinExistence type="predicted"/>